<feature type="non-terminal residue" evidence="1">
    <location>
        <position position="117"/>
    </location>
</feature>
<gene>
    <name evidence="1" type="ORF">OBE_15976</name>
</gene>
<comment type="caution">
    <text evidence="1">The sequence shown here is derived from an EMBL/GenBank/DDBJ whole genome shotgun (WGS) entry which is preliminary data.</text>
</comment>
<reference evidence="1" key="1">
    <citation type="journal article" date="2013" name="Environ. Microbiol.">
        <title>Microbiota from the distal guts of lean and obese adolescents exhibit partial functional redundancy besides clear differences in community structure.</title>
        <authorList>
            <person name="Ferrer M."/>
            <person name="Ruiz A."/>
            <person name="Lanza F."/>
            <person name="Haange S.B."/>
            <person name="Oberbach A."/>
            <person name="Till H."/>
            <person name="Bargiela R."/>
            <person name="Campoy C."/>
            <person name="Segura M.T."/>
            <person name="Richter M."/>
            <person name="von Bergen M."/>
            <person name="Seifert J."/>
            <person name="Suarez A."/>
        </authorList>
    </citation>
    <scope>NUCLEOTIDE SEQUENCE</scope>
</reference>
<accession>K1RZN3</accession>
<protein>
    <submittedName>
        <fullName evidence="1">Uncharacterized protein</fullName>
    </submittedName>
</protein>
<proteinExistence type="predicted"/>
<dbReference type="AlphaFoldDB" id="K1RZN3"/>
<dbReference type="EMBL" id="AJWZ01010976">
    <property type="protein sequence ID" value="EKC46925.1"/>
    <property type="molecule type" value="Genomic_DNA"/>
</dbReference>
<name>K1RZN3_9ZZZZ</name>
<evidence type="ECO:0000313" key="1">
    <source>
        <dbReference type="EMBL" id="EKC46925.1"/>
    </source>
</evidence>
<sequence>MALFPRCNNPVPVVGRHGLTLVGCHSCIQCRVAAQEHLCKILEVEASKHKYVEFITITYDDMHLPYIDTSYLYPFGYALRIPNRVIKKFNRKTKSFYFVEDKISKSFQLTDFSTIDT</sequence>
<organism evidence="1">
    <name type="scientific">human gut metagenome</name>
    <dbReference type="NCBI Taxonomy" id="408170"/>
    <lineage>
        <taxon>unclassified sequences</taxon>
        <taxon>metagenomes</taxon>
        <taxon>organismal metagenomes</taxon>
    </lineage>
</organism>